<keyword evidence="3" id="KW-1185">Reference proteome</keyword>
<reference evidence="2" key="1">
    <citation type="submission" date="2021-06" db="EMBL/GenBank/DDBJ databases">
        <authorList>
            <person name="Kallberg Y."/>
            <person name="Tangrot J."/>
            <person name="Rosling A."/>
        </authorList>
    </citation>
    <scope>NUCLEOTIDE SEQUENCE</scope>
    <source>
        <strain evidence="2">MA453B</strain>
    </source>
</reference>
<name>A0A9N9PD24_9GLOM</name>
<organism evidence="2 3">
    <name type="scientific">Dentiscutata erythropus</name>
    <dbReference type="NCBI Taxonomy" id="1348616"/>
    <lineage>
        <taxon>Eukaryota</taxon>
        <taxon>Fungi</taxon>
        <taxon>Fungi incertae sedis</taxon>
        <taxon>Mucoromycota</taxon>
        <taxon>Glomeromycotina</taxon>
        <taxon>Glomeromycetes</taxon>
        <taxon>Diversisporales</taxon>
        <taxon>Gigasporaceae</taxon>
        <taxon>Dentiscutata</taxon>
    </lineage>
</organism>
<feature type="compositionally biased region" description="Low complexity" evidence="1">
    <location>
        <begin position="39"/>
        <end position="53"/>
    </location>
</feature>
<accession>A0A9N9PD24</accession>
<dbReference type="EMBL" id="CAJVPY010046105">
    <property type="protein sequence ID" value="CAG8810263.1"/>
    <property type="molecule type" value="Genomic_DNA"/>
</dbReference>
<evidence type="ECO:0000313" key="2">
    <source>
        <dbReference type="EMBL" id="CAG8810263.1"/>
    </source>
</evidence>
<protein>
    <submittedName>
        <fullName evidence="2">7165_t:CDS:1</fullName>
    </submittedName>
</protein>
<proteinExistence type="predicted"/>
<evidence type="ECO:0000256" key="1">
    <source>
        <dbReference type="SAM" id="MobiDB-lite"/>
    </source>
</evidence>
<feature type="non-terminal residue" evidence="2">
    <location>
        <position position="68"/>
    </location>
</feature>
<gene>
    <name evidence="2" type="ORF">DERYTH_LOCUS25263</name>
</gene>
<dbReference type="Proteomes" id="UP000789405">
    <property type="component" value="Unassembled WGS sequence"/>
</dbReference>
<feature type="region of interest" description="Disordered" evidence="1">
    <location>
        <begin position="37"/>
        <end position="68"/>
    </location>
</feature>
<sequence>YMNSDEMIYWIENVWNCRARLSINPYNASDSESIIDLTLNDNNENDGGSNSLGEENRNDNNNENGSNE</sequence>
<feature type="non-terminal residue" evidence="2">
    <location>
        <position position="1"/>
    </location>
</feature>
<comment type="caution">
    <text evidence="2">The sequence shown here is derived from an EMBL/GenBank/DDBJ whole genome shotgun (WGS) entry which is preliminary data.</text>
</comment>
<evidence type="ECO:0000313" key="3">
    <source>
        <dbReference type="Proteomes" id="UP000789405"/>
    </source>
</evidence>
<dbReference type="AlphaFoldDB" id="A0A9N9PD24"/>